<evidence type="ECO:0000256" key="1">
    <source>
        <dbReference type="SAM" id="MobiDB-lite"/>
    </source>
</evidence>
<keyword evidence="2" id="KW-1133">Transmembrane helix</keyword>
<feature type="transmembrane region" description="Helical" evidence="2">
    <location>
        <begin position="205"/>
        <end position="225"/>
    </location>
</feature>
<name>A0ABP8NSG6_9BACT</name>
<dbReference type="SUPFAM" id="SSF49879">
    <property type="entry name" value="SMAD/FHA domain"/>
    <property type="match status" value="2"/>
</dbReference>
<dbReference type="InterPro" id="IPR008984">
    <property type="entry name" value="SMAD_FHA_dom_sf"/>
</dbReference>
<evidence type="ECO:0000256" key="2">
    <source>
        <dbReference type="SAM" id="Phobius"/>
    </source>
</evidence>
<dbReference type="InterPro" id="IPR000253">
    <property type="entry name" value="FHA_dom"/>
</dbReference>
<dbReference type="CDD" id="cd00060">
    <property type="entry name" value="FHA"/>
    <property type="match status" value="2"/>
</dbReference>
<dbReference type="PROSITE" id="PS50006">
    <property type="entry name" value="FHA_DOMAIN"/>
    <property type="match status" value="1"/>
</dbReference>
<gene>
    <name evidence="4" type="ORF">GCM10023156_67040</name>
</gene>
<sequence length="562" mass="60720">MTRHESTTWTIGSDRNCSIVVNSPDVKPLHCEVRHHNGVFTVLPRQGRVGIAGRQSAIDFIDQPRRILAAERLYLTESILLPWPSEQGADAVLSVGRASDCDLTLDHPEISGRHAILIVGRSGTCVLRDTQSRNGLFVDADFRKRINACLLSPNQTVYLGSRPIATEKFFQLTNSSLNDSSRSQNRLAASLSADPNRRRTWIQSFAWLPVLLPVLLAIYLLSTSFSGTESVTTKPNADILEPITAAVPDESAENTVDSTPQTAEAPSSESVTPVNTAAVPPVTSPLITPPLDDAEESAFTIDDCVYWVLILNEETHSYFRLGTAVATDDHLLSTTGSIVHSISMMQQNGYSHPKVVHIATMQEYAITASGVLAEFDKRVQTSDLLRQQYIQQNEAAKASGDAANSSGNPLLQQAARLVNLAMTAAASADVGWLRIRKSIPHVALENERSVRPGLAVDLLNSGFDHEDPFFDSSEKANLDWLALRVLGQDPEYDGIAGSLRIKATAEQVQGLNLLGAPVVRDAALLGLVAYQAPPDEDSAVILEVVTAKTMAAAIPAAPESTP</sequence>
<accession>A0ABP8NSG6</accession>
<dbReference type="SMART" id="SM00240">
    <property type="entry name" value="FHA"/>
    <property type="match status" value="2"/>
</dbReference>
<dbReference type="Proteomes" id="UP001500840">
    <property type="component" value="Unassembled WGS sequence"/>
</dbReference>
<comment type="caution">
    <text evidence="4">The sequence shown here is derived from an EMBL/GenBank/DDBJ whole genome shotgun (WGS) entry which is preliminary data.</text>
</comment>
<reference evidence="5" key="1">
    <citation type="journal article" date="2019" name="Int. J. Syst. Evol. Microbiol.">
        <title>The Global Catalogue of Microorganisms (GCM) 10K type strain sequencing project: providing services to taxonomists for standard genome sequencing and annotation.</title>
        <authorList>
            <consortium name="The Broad Institute Genomics Platform"/>
            <consortium name="The Broad Institute Genome Sequencing Center for Infectious Disease"/>
            <person name="Wu L."/>
            <person name="Ma J."/>
        </authorList>
    </citation>
    <scope>NUCLEOTIDE SEQUENCE [LARGE SCALE GENOMIC DNA]</scope>
    <source>
        <strain evidence="5">JCM 17759</strain>
    </source>
</reference>
<dbReference type="Pfam" id="PF00498">
    <property type="entry name" value="FHA"/>
    <property type="match status" value="2"/>
</dbReference>
<proteinExistence type="predicted"/>
<organism evidence="4 5">
    <name type="scientific">Novipirellula rosea</name>
    <dbReference type="NCBI Taxonomy" id="1031540"/>
    <lineage>
        <taxon>Bacteria</taxon>
        <taxon>Pseudomonadati</taxon>
        <taxon>Planctomycetota</taxon>
        <taxon>Planctomycetia</taxon>
        <taxon>Pirellulales</taxon>
        <taxon>Pirellulaceae</taxon>
        <taxon>Novipirellula</taxon>
    </lineage>
</organism>
<evidence type="ECO:0000259" key="3">
    <source>
        <dbReference type="PROSITE" id="PS50006"/>
    </source>
</evidence>
<keyword evidence="5" id="KW-1185">Reference proteome</keyword>
<protein>
    <recommendedName>
        <fullName evidence="3">FHA domain-containing protein</fullName>
    </recommendedName>
</protein>
<dbReference type="RefSeq" id="WP_345327990.1">
    <property type="nucleotide sequence ID" value="NZ_BAABGA010000120.1"/>
</dbReference>
<keyword evidence="2" id="KW-0472">Membrane</keyword>
<feature type="region of interest" description="Disordered" evidence="1">
    <location>
        <begin position="246"/>
        <end position="275"/>
    </location>
</feature>
<dbReference type="EMBL" id="BAABGA010000120">
    <property type="protein sequence ID" value="GAA4471829.1"/>
    <property type="molecule type" value="Genomic_DNA"/>
</dbReference>
<feature type="domain" description="FHA" evidence="3">
    <location>
        <begin position="93"/>
        <end position="143"/>
    </location>
</feature>
<dbReference type="Gene3D" id="2.60.200.20">
    <property type="match status" value="2"/>
</dbReference>
<evidence type="ECO:0000313" key="5">
    <source>
        <dbReference type="Proteomes" id="UP001500840"/>
    </source>
</evidence>
<evidence type="ECO:0000313" key="4">
    <source>
        <dbReference type="EMBL" id="GAA4471829.1"/>
    </source>
</evidence>
<feature type="compositionally biased region" description="Polar residues" evidence="1">
    <location>
        <begin position="253"/>
        <end position="269"/>
    </location>
</feature>
<keyword evidence="2" id="KW-0812">Transmembrane</keyword>